<evidence type="ECO:0000256" key="1">
    <source>
        <dbReference type="SAM" id="MobiDB-lite"/>
    </source>
</evidence>
<sequence length="263" mass="28474">MTRGDSDEGILHPLDCAEWHLWALRISKIVARAWVDEAFKEALVSDPATALEDAGLAVPKGTEVVIDETATGWSMSGSSMAKVDRLVLPLPPKPEADALIRAWAEGETGHPPILSDDGGVSFNGIPAIEDSAARRIVEARRVADARRVGEGRRIASARRIADDGIAGTDAAARRVAEARRIVDDGDFYGSDAVGRRMAEARRIVEDADPPLSDADARRVTEGRRTAQGRRVEESEPPADAEGRRLTEGRRVAEQQDKPEKDES</sequence>
<feature type="compositionally biased region" description="Basic and acidic residues" evidence="1">
    <location>
        <begin position="214"/>
        <end position="233"/>
    </location>
</feature>
<feature type="compositionally biased region" description="Basic and acidic residues" evidence="1">
    <location>
        <begin position="240"/>
        <end position="263"/>
    </location>
</feature>
<organism evidence="2 3">
    <name type="scientific">Roseovarius faecimaris</name>
    <dbReference type="NCBI Taxonomy" id="2494550"/>
    <lineage>
        <taxon>Bacteria</taxon>
        <taxon>Pseudomonadati</taxon>
        <taxon>Pseudomonadota</taxon>
        <taxon>Alphaproteobacteria</taxon>
        <taxon>Rhodobacterales</taxon>
        <taxon>Roseobacteraceae</taxon>
        <taxon>Roseovarius</taxon>
    </lineage>
</organism>
<dbReference type="Proteomes" id="UP000428330">
    <property type="component" value="Chromosome"/>
</dbReference>
<dbReference type="Gene3D" id="3.90.330.10">
    <property type="entry name" value="Nitrile hydratase alpha /Thiocyanate hydrolase gamma"/>
    <property type="match status" value="1"/>
</dbReference>
<proteinExistence type="predicted"/>
<dbReference type="GO" id="GO:0003824">
    <property type="term" value="F:catalytic activity"/>
    <property type="evidence" value="ECO:0007669"/>
    <property type="project" value="InterPro"/>
</dbReference>
<dbReference type="InterPro" id="IPR036648">
    <property type="entry name" value="CN_Hdrase_a/SCN_Hdrase_g_sf"/>
</dbReference>
<dbReference type="GO" id="GO:0046914">
    <property type="term" value="F:transition metal ion binding"/>
    <property type="evidence" value="ECO:0007669"/>
    <property type="project" value="InterPro"/>
</dbReference>
<evidence type="ECO:0000313" key="2">
    <source>
        <dbReference type="EMBL" id="QGX99746.1"/>
    </source>
</evidence>
<dbReference type="EMBL" id="CP034348">
    <property type="protein sequence ID" value="QGX99746.1"/>
    <property type="molecule type" value="Genomic_DNA"/>
</dbReference>
<reference evidence="3" key="1">
    <citation type="submission" date="2018-12" db="EMBL/GenBank/DDBJ databases">
        <title>Complete genome sequence of Roseovarius sp. MME-070.</title>
        <authorList>
            <person name="Nam Y.-D."/>
            <person name="Kang J."/>
            <person name="Chung W.-H."/>
            <person name="Park Y.S."/>
        </authorList>
    </citation>
    <scope>NUCLEOTIDE SEQUENCE [LARGE SCALE GENOMIC DNA]</scope>
    <source>
        <strain evidence="3">MME-070</strain>
    </source>
</reference>
<keyword evidence="3" id="KW-1185">Reference proteome</keyword>
<dbReference type="OrthoDB" id="528553at2"/>
<dbReference type="SUPFAM" id="SSF56209">
    <property type="entry name" value="Nitrile hydratase alpha chain"/>
    <property type="match status" value="1"/>
</dbReference>
<dbReference type="AlphaFoldDB" id="A0A6I6IWD2"/>
<dbReference type="KEGG" id="rom:EI983_16320"/>
<feature type="region of interest" description="Disordered" evidence="1">
    <location>
        <begin position="204"/>
        <end position="263"/>
    </location>
</feature>
<gene>
    <name evidence="2" type="ORF">EI983_16320</name>
</gene>
<name>A0A6I6IWD2_9RHOB</name>
<dbReference type="RefSeq" id="WP_157708427.1">
    <property type="nucleotide sequence ID" value="NZ_CP034348.1"/>
</dbReference>
<evidence type="ECO:0000313" key="3">
    <source>
        <dbReference type="Proteomes" id="UP000428330"/>
    </source>
</evidence>
<accession>A0A6I6IWD2</accession>
<protein>
    <submittedName>
        <fullName evidence="2">Uncharacterized protein</fullName>
    </submittedName>
</protein>